<dbReference type="GO" id="GO:0016887">
    <property type="term" value="F:ATP hydrolysis activity"/>
    <property type="evidence" value="ECO:0007669"/>
    <property type="project" value="InterPro"/>
</dbReference>
<evidence type="ECO:0000259" key="4">
    <source>
        <dbReference type="Pfam" id="PF00005"/>
    </source>
</evidence>
<sequence length="71" mass="7727">MLNVSHLNVYYGDSHVLRDLSLELAPSESLAIMGRNGMGKTTLLRSLVGMLPTRSGSINPGRAGTDWQQEL</sequence>
<dbReference type="EMBL" id="RBUN01000056">
    <property type="protein sequence ID" value="RMV23408.1"/>
    <property type="molecule type" value="Genomic_DNA"/>
</dbReference>
<dbReference type="PANTHER" id="PTHR43820">
    <property type="entry name" value="HIGH-AFFINITY BRANCHED-CHAIN AMINO ACID TRANSPORT ATP-BINDING PROTEIN LIVF"/>
    <property type="match status" value="1"/>
</dbReference>
<dbReference type="Gene3D" id="3.40.50.300">
    <property type="entry name" value="P-loop containing nucleotide triphosphate hydrolases"/>
    <property type="match status" value="1"/>
</dbReference>
<evidence type="ECO:0000313" key="6">
    <source>
        <dbReference type="EMBL" id="RMV23408.1"/>
    </source>
</evidence>
<dbReference type="Pfam" id="PF00005">
    <property type="entry name" value="ABC_tran"/>
    <property type="match status" value="1"/>
</dbReference>
<protein>
    <submittedName>
        <fullName evidence="6">ABC transporter</fullName>
    </submittedName>
</protein>
<dbReference type="InterPro" id="IPR027417">
    <property type="entry name" value="P-loop_NTPase"/>
</dbReference>
<gene>
    <name evidence="5" type="ORF">ALP15_01000</name>
    <name evidence="6" type="ORF">ALP16_02585</name>
</gene>
<name>A0A3M6AWM4_PSESS</name>
<dbReference type="Proteomes" id="UP000272241">
    <property type="component" value="Unassembled WGS sequence"/>
</dbReference>
<evidence type="ECO:0000256" key="2">
    <source>
        <dbReference type="ARBA" id="ARBA00022448"/>
    </source>
</evidence>
<dbReference type="SUPFAM" id="SSF52540">
    <property type="entry name" value="P-loop containing nucleoside triphosphate hydrolases"/>
    <property type="match status" value="1"/>
</dbReference>
<keyword evidence="3" id="KW-0029">Amino-acid transport</keyword>
<dbReference type="EMBL" id="RBUO01000147">
    <property type="protein sequence ID" value="RMV19621.1"/>
    <property type="molecule type" value="Genomic_DNA"/>
</dbReference>
<dbReference type="Proteomes" id="UP000272703">
    <property type="component" value="Unassembled WGS sequence"/>
</dbReference>
<comment type="similarity">
    <text evidence="1">Belongs to the ABC transporter superfamily.</text>
</comment>
<proteinExistence type="inferred from homology"/>
<evidence type="ECO:0000313" key="5">
    <source>
        <dbReference type="EMBL" id="RMV19621.1"/>
    </source>
</evidence>
<dbReference type="AlphaFoldDB" id="A0A3M6AWM4"/>
<comment type="caution">
    <text evidence="6">The sequence shown here is derived from an EMBL/GenBank/DDBJ whole genome shotgun (WGS) entry which is preliminary data.</text>
</comment>
<evidence type="ECO:0000256" key="1">
    <source>
        <dbReference type="ARBA" id="ARBA00005417"/>
    </source>
</evidence>
<dbReference type="PANTHER" id="PTHR43820:SF5">
    <property type="entry name" value="HIGH-AFFINITY BRANCHED-CHAIN AMINO ACID TRANSPORT ATP-BINDING PROTEIN"/>
    <property type="match status" value="1"/>
</dbReference>
<organism evidence="6 8">
    <name type="scientific">Pseudomonas savastanoi</name>
    <name type="common">Pseudomonas syringae pv. savastanoi</name>
    <dbReference type="NCBI Taxonomy" id="29438"/>
    <lineage>
        <taxon>Bacteria</taxon>
        <taxon>Pseudomonadati</taxon>
        <taxon>Pseudomonadota</taxon>
        <taxon>Gammaproteobacteria</taxon>
        <taxon>Pseudomonadales</taxon>
        <taxon>Pseudomonadaceae</taxon>
        <taxon>Pseudomonas</taxon>
    </lineage>
</organism>
<evidence type="ECO:0000256" key="3">
    <source>
        <dbReference type="ARBA" id="ARBA00022970"/>
    </source>
</evidence>
<feature type="domain" description="ABC transporter" evidence="4">
    <location>
        <begin position="17"/>
        <end position="59"/>
    </location>
</feature>
<dbReference type="GO" id="GO:0015658">
    <property type="term" value="F:branched-chain amino acid transmembrane transporter activity"/>
    <property type="evidence" value="ECO:0007669"/>
    <property type="project" value="TreeGrafter"/>
</dbReference>
<evidence type="ECO:0000313" key="7">
    <source>
        <dbReference type="Proteomes" id="UP000272241"/>
    </source>
</evidence>
<evidence type="ECO:0000313" key="8">
    <source>
        <dbReference type="Proteomes" id="UP000272703"/>
    </source>
</evidence>
<dbReference type="GO" id="GO:0005524">
    <property type="term" value="F:ATP binding"/>
    <property type="evidence" value="ECO:0007669"/>
    <property type="project" value="InterPro"/>
</dbReference>
<reference evidence="7 8" key="1">
    <citation type="submission" date="2018-08" db="EMBL/GenBank/DDBJ databases">
        <title>Recombination of ecologically and evolutionarily significant loci maintains genetic cohesion in the Pseudomonas syringae species complex.</title>
        <authorList>
            <person name="Dillon M."/>
            <person name="Thakur S."/>
            <person name="Almeida R.N.D."/>
            <person name="Weir B.S."/>
            <person name="Guttman D.S."/>
        </authorList>
    </citation>
    <scope>NUCLEOTIDE SEQUENCE [LARGE SCALE GENOMIC DNA]</scope>
    <source>
        <strain evidence="5 7">ICMP 11895</strain>
        <strain evidence="6 8">ICMP 11897</strain>
    </source>
</reference>
<dbReference type="GO" id="GO:0015807">
    <property type="term" value="P:L-amino acid transport"/>
    <property type="evidence" value="ECO:0007669"/>
    <property type="project" value="TreeGrafter"/>
</dbReference>
<dbReference type="InterPro" id="IPR003439">
    <property type="entry name" value="ABC_transporter-like_ATP-bd"/>
</dbReference>
<accession>A0A3M6AWM4</accession>
<keyword evidence="2" id="KW-0813">Transport</keyword>
<dbReference type="InterPro" id="IPR052156">
    <property type="entry name" value="BCAA_Transport_ATP-bd_LivF"/>
</dbReference>